<dbReference type="OrthoDB" id="4568923at2759"/>
<dbReference type="SUPFAM" id="SSF54427">
    <property type="entry name" value="NTF2-like"/>
    <property type="match status" value="1"/>
</dbReference>
<name>A0A4Z0ZDB0_9PEZI</name>
<protein>
    <recommendedName>
        <fullName evidence="1">SnoaL-like domain-containing protein</fullName>
    </recommendedName>
</protein>
<evidence type="ECO:0000313" key="2">
    <source>
        <dbReference type="EMBL" id="TGJ86712.1"/>
    </source>
</evidence>
<dbReference type="AlphaFoldDB" id="A0A4Z0ZDB0"/>
<reference evidence="2 3" key="1">
    <citation type="submission" date="2019-03" db="EMBL/GenBank/DDBJ databases">
        <title>Draft genome sequence of Xylaria hypoxylon DSM 108379, a ubiquitous saprotrophic-parasitic fungi on hardwood.</title>
        <authorList>
            <person name="Buettner E."/>
            <person name="Leonhardt S."/>
            <person name="Gebauer A.M."/>
            <person name="Liers C."/>
            <person name="Hofrichter M."/>
            <person name="Kellner H."/>
        </authorList>
    </citation>
    <scope>NUCLEOTIDE SEQUENCE [LARGE SCALE GENOMIC DNA]</scope>
    <source>
        <strain evidence="2 3">DSM 108379</strain>
    </source>
</reference>
<dbReference type="Pfam" id="PF12680">
    <property type="entry name" value="SnoaL_2"/>
    <property type="match status" value="1"/>
</dbReference>
<proteinExistence type="predicted"/>
<dbReference type="InterPro" id="IPR037401">
    <property type="entry name" value="SnoaL-like"/>
</dbReference>
<dbReference type="Gene3D" id="3.10.450.50">
    <property type="match status" value="1"/>
</dbReference>
<keyword evidence="3" id="KW-1185">Reference proteome</keyword>
<feature type="domain" description="SnoaL-like" evidence="1">
    <location>
        <begin position="30"/>
        <end position="122"/>
    </location>
</feature>
<sequence>MSATSPNEATDNKAVHFEDPVELLRYLYADLTRLSQVASPDIVLHCSDHTTSLRGIAAAQAHEEALVAATGGTLHMDVKSVTMDGELRGVRGFMRARKPGLEDLEAQFYGLWRFENGKPVEHFENIIGDTMKVVRWFGAASA</sequence>
<accession>A0A4Z0ZDB0</accession>
<evidence type="ECO:0000259" key="1">
    <source>
        <dbReference type="Pfam" id="PF12680"/>
    </source>
</evidence>
<organism evidence="2 3">
    <name type="scientific">Xylaria hypoxylon</name>
    <dbReference type="NCBI Taxonomy" id="37992"/>
    <lineage>
        <taxon>Eukaryota</taxon>
        <taxon>Fungi</taxon>
        <taxon>Dikarya</taxon>
        <taxon>Ascomycota</taxon>
        <taxon>Pezizomycotina</taxon>
        <taxon>Sordariomycetes</taxon>
        <taxon>Xylariomycetidae</taxon>
        <taxon>Xylariales</taxon>
        <taxon>Xylariaceae</taxon>
        <taxon>Xylaria</taxon>
    </lineage>
</organism>
<comment type="caution">
    <text evidence="2">The sequence shown here is derived from an EMBL/GenBank/DDBJ whole genome shotgun (WGS) entry which is preliminary data.</text>
</comment>
<dbReference type="Proteomes" id="UP000297716">
    <property type="component" value="Unassembled WGS sequence"/>
</dbReference>
<evidence type="ECO:0000313" key="3">
    <source>
        <dbReference type="Proteomes" id="UP000297716"/>
    </source>
</evidence>
<gene>
    <name evidence="2" type="ORF">E0Z10_g2022</name>
</gene>
<dbReference type="InterPro" id="IPR032710">
    <property type="entry name" value="NTF2-like_dom_sf"/>
</dbReference>
<dbReference type="EMBL" id="SKBN01000023">
    <property type="protein sequence ID" value="TGJ86712.1"/>
    <property type="molecule type" value="Genomic_DNA"/>
</dbReference>